<keyword evidence="5 9" id="KW-1133">Transmembrane helix</keyword>
<dbReference type="Proteomes" id="UP000186922">
    <property type="component" value="Unassembled WGS sequence"/>
</dbReference>
<dbReference type="GO" id="GO:0016020">
    <property type="term" value="C:membrane"/>
    <property type="evidence" value="ECO:0007669"/>
    <property type="project" value="UniProtKB-SubCell"/>
</dbReference>
<keyword evidence="4 8" id="KW-0812">Transmembrane</keyword>
<dbReference type="GO" id="GO:0004997">
    <property type="term" value="F:thyrotropin-releasing hormone receptor activity"/>
    <property type="evidence" value="ECO:0007669"/>
    <property type="project" value="InterPro"/>
</dbReference>
<keyword evidence="6 9" id="KW-0472">Membrane</keyword>
<dbReference type="InterPro" id="IPR000276">
    <property type="entry name" value="GPCR_Rhodpsn"/>
</dbReference>
<organism evidence="11 12">
    <name type="scientific">Ramazzottius varieornatus</name>
    <name type="common">Water bear</name>
    <name type="synonym">Tardigrade</name>
    <dbReference type="NCBI Taxonomy" id="947166"/>
    <lineage>
        <taxon>Eukaryota</taxon>
        <taxon>Metazoa</taxon>
        <taxon>Ecdysozoa</taxon>
        <taxon>Tardigrada</taxon>
        <taxon>Eutardigrada</taxon>
        <taxon>Parachela</taxon>
        <taxon>Hypsibioidea</taxon>
        <taxon>Ramazzottiidae</taxon>
        <taxon>Ramazzottius</taxon>
    </lineage>
</organism>
<dbReference type="InterPro" id="IPR017452">
    <property type="entry name" value="GPCR_Rhodpsn_7TM"/>
</dbReference>
<protein>
    <recommendedName>
        <fullName evidence="3">Thyrotropin-releasing hormone receptor</fullName>
    </recommendedName>
    <alternativeName>
        <fullName evidence="7">Thyroliberin receptor</fullName>
    </alternativeName>
</protein>
<dbReference type="EMBL" id="BDGG01000012">
    <property type="protein sequence ID" value="GAV05680.1"/>
    <property type="molecule type" value="Genomic_DNA"/>
</dbReference>
<dbReference type="Pfam" id="PF00001">
    <property type="entry name" value="7tm_1"/>
    <property type="match status" value="1"/>
</dbReference>
<feature type="transmembrane region" description="Helical" evidence="9">
    <location>
        <begin position="312"/>
        <end position="330"/>
    </location>
</feature>
<evidence type="ECO:0000256" key="4">
    <source>
        <dbReference type="ARBA" id="ARBA00022692"/>
    </source>
</evidence>
<feature type="transmembrane region" description="Helical" evidence="9">
    <location>
        <begin position="54"/>
        <end position="75"/>
    </location>
</feature>
<feature type="domain" description="G-protein coupled receptors family 1 profile" evidence="10">
    <location>
        <begin position="66"/>
        <end position="370"/>
    </location>
</feature>
<dbReference type="PROSITE" id="PS00237">
    <property type="entry name" value="G_PROTEIN_RECEP_F1_1"/>
    <property type="match status" value="1"/>
</dbReference>
<evidence type="ECO:0000256" key="5">
    <source>
        <dbReference type="ARBA" id="ARBA00022989"/>
    </source>
</evidence>
<evidence type="ECO:0000256" key="7">
    <source>
        <dbReference type="ARBA" id="ARBA00032251"/>
    </source>
</evidence>
<dbReference type="AlphaFoldDB" id="A0A1D1VW39"/>
<evidence type="ECO:0000256" key="1">
    <source>
        <dbReference type="ARBA" id="ARBA00004100"/>
    </source>
</evidence>
<dbReference type="SUPFAM" id="SSF81321">
    <property type="entry name" value="Family A G protein-coupled receptor-like"/>
    <property type="match status" value="1"/>
</dbReference>
<feature type="transmembrane region" description="Helical" evidence="9">
    <location>
        <begin position="127"/>
        <end position="148"/>
    </location>
</feature>
<keyword evidence="8" id="KW-0675">Receptor</keyword>
<sequence>MSAAHYFGIAGNSLTDGQALRANSSLFRTARNDTGRENTVPQYFSPTYQATGTVLHSIVLVLGLFGNCLIILAVVKNKYLRTPVNYHLVSLATADILVLLSSIPDTISSYFRPAHVWVLGQIGCSSLIYLQYFGINASSASMLAFSVERYLALCRPRIIQDPQMEISKVRLVIISIWVGVGLYCSPWIFLTQTSPLNFHDPAGEYRDAMRCHFRFLTEPLAYAMVFVSDLLLFYVVPLLICLYLYVRMAMVVFRSIRRPSRSLQQREDQVLSSPSCDDNYELRRHSNQNRLFSRNEYNDSDSRFRKIIQARIQVAKMLGLVVLLFAVLSLPYRGLMVYNWFATTPWLNIWYVLFARTCIFLNSSINPLLYDLMVRAST</sequence>
<accession>A0A1D1VW39</accession>
<evidence type="ECO:0000256" key="6">
    <source>
        <dbReference type="ARBA" id="ARBA00023136"/>
    </source>
</evidence>
<keyword evidence="12" id="KW-1185">Reference proteome</keyword>
<feature type="transmembrane region" description="Helical" evidence="9">
    <location>
        <begin position="87"/>
        <end position="107"/>
    </location>
</feature>
<comment type="function">
    <text evidence="1">Receptor for thyrotropin-releasing hormone (TRH). Upon ligand binding, this G-protein-coupled receptor triggers activation of the phosphatidylinositol (IP3)-calcium-protein kinase C (PKC) pathway.</text>
</comment>
<evidence type="ECO:0000256" key="3">
    <source>
        <dbReference type="ARBA" id="ARBA00018873"/>
    </source>
</evidence>
<evidence type="ECO:0000313" key="12">
    <source>
        <dbReference type="Proteomes" id="UP000186922"/>
    </source>
</evidence>
<reference evidence="11 12" key="1">
    <citation type="journal article" date="2016" name="Nat. Commun.">
        <title>Extremotolerant tardigrade genome and improved radiotolerance of human cultured cells by tardigrade-unique protein.</title>
        <authorList>
            <person name="Hashimoto T."/>
            <person name="Horikawa D.D."/>
            <person name="Saito Y."/>
            <person name="Kuwahara H."/>
            <person name="Kozuka-Hata H."/>
            <person name="Shin-I T."/>
            <person name="Minakuchi Y."/>
            <person name="Ohishi K."/>
            <person name="Motoyama A."/>
            <person name="Aizu T."/>
            <person name="Enomoto A."/>
            <person name="Kondo K."/>
            <person name="Tanaka S."/>
            <person name="Hara Y."/>
            <person name="Koshikawa S."/>
            <person name="Sagara H."/>
            <person name="Miura T."/>
            <person name="Yokobori S."/>
            <person name="Miyagawa K."/>
            <person name="Suzuki Y."/>
            <person name="Kubo T."/>
            <person name="Oyama M."/>
            <person name="Kohara Y."/>
            <person name="Fujiyama A."/>
            <person name="Arakawa K."/>
            <person name="Katayama T."/>
            <person name="Toyoda A."/>
            <person name="Kunieda T."/>
        </authorList>
    </citation>
    <scope>NUCLEOTIDE SEQUENCE [LARGE SCALE GENOMIC DNA]</scope>
    <source>
        <strain evidence="11 12">YOKOZUNA-1</strain>
    </source>
</reference>
<evidence type="ECO:0000256" key="8">
    <source>
        <dbReference type="RuleBase" id="RU000688"/>
    </source>
</evidence>
<dbReference type="SMART" id="SM01381">
    <property type="entry name" value="7TM_GPCR_Srsx"/>
    <property type="match status" value="1"/>
</dbReference>
<dbReference type="PANTHER" id="PTHR46061:SF3">
    <property type="entry name" value="THYROTROPIN-RELEASING HORMONE RECEPTOR"/>
    <property type="match status" value="1"/>
</dbReference>
<dbReference type="InterPro" id="IPR002120">
    <property type="entry name" value="TRH_rcpt_1"/>
</dbReference>
<comment type="subcellular location">
    <subcellularLocation>
        <location evidence="2">Membrane</location>
    </subcellularLocation>
</comment>
<keyword evidence="8" id="KW-0807">Transducer</keyword>
<proteinExistence type="inferred from homology"/>
<dbReference type="PRINTS" id="PR00237">
    <property type="entry name" value="GPCRRHODOPSN"/>
</dbReference>
<evidence type="ECO:0000256" key="9">
    <source>
        <dbReference type="SAM" id="Phobius"/>
    </source>
</evidence>
<dbReference type="OrthoDB" id="5987936at2759"/>
<name>A0A1D1VW39_RAMVA</name>
<dbReference type="PANTHER" id="PTHR46061">
    <property type="entry name" value="THYROTROPIN-RELEASING HORMONE RECEPTOR"/>
    <property type="match status" value="1"/>
</dbReference>
<comment type="similarity">
    <text evidence="8">Belongs to the G-protein coupled receptor 1 family.</text>
</comment>
<evidence type="ECO:0000259" key="10">
    <source>
        <dbReference type="PROSITE" id="PS50262"/>
    </source>
</evidence>
<evidence type="ECO:0000256" key="2">
    <source>
        <dbReference type="ARBA" id="ARBA00004370"/>
    </source>
</evidence>
<feature type="transmembrane region" description="Helical" evidence="9">
    <location>
        <begin position="350"/>
        <end position="370"/>
    </location>
</feature>
<dbReference type="STRING" id="947166.A0A1D1VW39"/>
<dbReference type="PROSITE" id="PS50262">
    <property type="entry name" value="G_PROTEIN_RECEP_F1_2"/>
    <property type="match status" value="1"/>
</dbReference>
<dbReference type="Gene3D" id="1.20.1070.10">
    <property type="entry name" value="Rhodopsin 7-helix transmembrane proteins"/>
    <property type="match status" value="1"/>
</dbReference>
<feature type="transmembrane region" description="Helical" evidence="9">
    <location>
        <begin position="169"/>
        <end position="190"/>
    </location>
</feature>
<comment type="caution">
    <text evidence="11">The sequence shown here is derived from an EMBL/GenBank/DDBJ whole genome shotgun (WGS) entry which is preliminary data.</text>
</comment>
<evidence type="ECO:0000313" key="11">
    <source>
        <dbReference type="EMBL" id="GAV05680.1"/>
    </source>
</evidence>
<gene>
    <name evidence="11" type="primary">RvY_15773-1</name>
    <name evidence="11" type="synonym">RvY_15773.1</name>
    <name evidence="11" type="ORF">RvY_15773</name>
</gene>
<feature type="transmembrane region" description="Helical" evidence="9">
    <location>
        <begin position="220"/>
        <end position="246"/>
    </location>
</feature>
<keyword evidence="8" id="KW-0297">G-protein coupled receptor</keyword>